<name>A0A0G0PGB2_9BACT</name>
<dbReference type="GO" id="GO:0007155">
    <property type="term" value="P:cell adhesion"/>
    <property type="evidence" value="ECO:0007669"/>
    <property type="project" value="InterPro"/>
</dbReference>
<dbReference type="Gene3D" id="3.40.50.1980">
    <property type="entry name" value="Nitrogenase molybdenum iron protein domain"/>
    <property type="match status" value="2"/>
</dbReference>
<dbReference type="InterPro" id="IPR006129">
    <property type="entry name" value="AdhesinB"/>
</dbReference>
<gene>
    <name evidence="5" type="ORF">UT11_C0034G0007</name>
</gene>
<protein>
    <submittedName>
        <fullName evidence="5">Periplasmic solute binding protein</fullName>
    </submittedName>
</protein>
<dbReference type="GO" id="GO:0030001">
    <property type="term" value="P:metal ion transport"/>
    <property type="evidence" value="ECO:0007669"/>
    <property type="project" value="InterPro"/>
</dbReference>
<accession>A0A0G0PGB2</accession>
<dbReference type="EMBL" id="LBVO01000034">
    <property type="protein sequence ID" value="KKQ88331.1"/>
    <property type="molecule type" value="Genomic_DNA"/>
</dbReference>
<comment type="similarity">
    <text evidence="1 4">Belongs to the bacterial solute-binding protein 9 family.</text>
</comment>
<reference evidence="5 6" key="1">
    <citation type="journal article" date="2015" name="Nature">
        <title>rRNA introns, odd ribosomes, and small enigmatic genomes across a large radiation of phyla.</title>
        <authorList>
            <person name="Brown C.T."/>
            <person name="Hug L.A."/>
            <person name="Thomas B.C."/>
            <person name="Sharon I."/>
            <person name="Castelle C.J."/>
            <person name="Singh A."/>
            <person name="Wilkins M.J."/>
            <person name="Williams K.H."/>
            <person name="Banfield J.F."/>
        </authorList>
    </citation>
    <scope>NUCLEOTIDE SEQUENCE [LARGE SCALE GENOMIC DNA]</scope>
</reference>
<organism evidence="5 6">
    <name type="scientific">Berkelbacteria bacterium GW2011_GWA2_38_9</name>
    <dbReference type="NCBI Taxonomy" id="1618334"/>
    <lineage>
        <taxon>Bacteria</taxon>
        <taxon>Candidatus Berkelbacteria</taxon>
    </lineage>
</organism>
<dbReference type="PATRIC" id="fig|1618334.3.peg.533"/>
<dbReference type="GO" id="GO:0046872">
    <property type="term" value="F:metal ion binding"/>
    <property type="evidence" value="ECO:0007669"/>
    <property type="project" value="InterPro"/>
</dbReference>
<proteinExistence type="inferred from homology"/>
<dbReference type="PRINTS" id="PR00690">
    <property type="entry name" value="ADHESNFAMILY"/>
</dbReference>
<dbReference type="Pfam" id="PF01297">
    <property type="entry name" value="ZnuA"/>
    <property type="match status" value="1"/>
</dbReference>
<dbReference type="PANTHER" id="PTHR42953">
    <property type="entry name" value="HIGH-AFFINITY ZINC UPTAKE SYSTEM PROTEIN ZNUA-RELATED"/>
    <property type="match status" value="1"/>
</dbReference>
<evidence type="ECO:0000256" key="1">
    <source>
        <dbReference type="ARBA" id="ARBA00011028"/>
    </source>
</evidence>
<sequence>MMMTIMKKIIFFSILVILTVAGILGIFFKNQRPTPSSQKIQIITTLFAFYDFAKNIGLNQAEVTLLLPPGVEAHTFEPKPSDIVKINESDIFIYAGDAMEPWAFDIIKGLSSSKTQIIDSSNNIILSNSTPQGGVDPHFWLNFANDQTIVDNILEALITKDPTNAAFYQINADKYKAKLSKLDQDYQLKLSSCKSREIIYGGHAAFNYLSSRYNLSSQSAYGISPNSESSAQDLAKLIEQIKKDNIKYIFYEELLSPKVAETLAQETNTKLLLLNPAHNLTKEEFDQNVSYIKVMQNNLNNLIIGLNCQ</sequence>
<dbReference type="InterPro" id="IPR006128">
    <property type="entry name" value="Lipoprotein_PsaA-like"/>
</dbReference>
<comment type="caution">
    <text evidence="5">The sequence shown here is derived from an EMBL/GenBank/DDBJ whole genome shotgun (WGS) entry which is preliminary data.</text>
</comment>
<dbReference type="SUPFAM" id="SSF53807">
    <property type="entry name" value="Helical backbone' metal receptor"/>
    <property type="match status" value="1"/>
</dbReference>
<dbReference type="PANTHER" id="PTHR42953:SF3">
    <property type="entry name" value="HIGH-AFFINITY ZINC UPTAKE SYSTEM PROTEIN ZNUA"/>
    <property type="match status" value="1"/>
</dbReference>
<keyword evidence="2 4" id="KW-0813">Transport</keyword>
<dbReference type="InterPro" id="IPR050492">
    <property type="entry name" value="Bact_metal-bind_prot9"/>
</dbReference>
<evidence type="ECO:0000256" key="4">
    <source>
        <dbReference type="RuleBase" id="RU003512"/>
    </source>
</evidence>
<dbReference type="PRINTS" id="PR00691">
    <property type="entry name" value="ADHESINB"/>
</dbReference>
<dbReference type="AlphaFoldDB" id="A0A0G0PGB2"/>
<dbReference type="InterPro" id="IPR006127">
    <property type="entry name" value="ZnuA-like"/>
</dbReference>
<evidence type="ECO:0000256" key="2">
    <source>
        <dbReference type="ARBA" id="ARBA00022448"/>
    </source>
</evidence>
<evidence type="ECO:0000313" key="5">
    <source>
        <dbReference type="EMBL" id="KKQ88331.1"/>
    </source>
</evidence>
<keyword evidence="3" id="KW-0732">Signal</keyword>
<evidence type="ECO:0000313" key="6">
    <source>
        <dbReference type="Proteomes" id="UP000033934"/>
    </source>
</evidence>
<evidence type="ECO:0000256" key="3">
    <source>
        <dbReference type="ARBA" id="ARBA00022729"/>
    </source>
</evidence>
<dbReference type="Proteomes" id="UP000033934">
    <property type="component" value="Unassembled WGS sequence"/>
</dbReference>